<dbReference type="Gene3D" id="3.60.15.10">
    <property type="entry name" value="Ribonuclease Z/Hydroxyacylglutathione hydrolase-like"/>
    <property type="match status" value="1"/>
</dbReference>
<name>A0A1G5S1A0_9FIRM</name>
<dbReference type="PANTHER" id="PTHR13754">
    <property type="entry name" value="METALLO-BETA-LACTAMASE SUPERFAMILY PROTEIN"/>
    <property type="match status" value="1"/>
</dbReference>
<evidence type="ECO:0000313" key="2">
    <source>
        <dbReference type="EMBL" id="SCZ80066.1"/>
    </source>
</evidence>
<dbReference type="InterPro" id="IPR052926">
    <property type="entry name" value="Metallo-beta-lactamase_dom"/>
</dbReference>
<dbReference type="RefSeq" id="WP_092591220.1">
    <property type="nucleotide sequence ID" value="NZ_FMWL01000010.1"/>
</dbReference>
<proteinExistence type="predicted"/>
<feature type="domain" description="Metallo-beta-lactamase" evidence="1">
    <location>
        <begin position="20"/>
        <end position="245"/>
    </location>
</feature>
<dbReference type="InterPro" id="IPR036866">
    <property type="entry name" value="RibonucZ/Hydroxyglut_hydro"/>
</dbReference>
<dbReference type="InterPro" id="IPR001279">
    <property type="entry name" value="Metallo-B-lactamas"/>
</dbReference>
<accession>A0A1G5S1A0</accession>
<evidence type="ECO:0000313" key="3">
    <source>
        <dbReference type="Proteomes" id="UP000199208"/>
    </source>
</evidence>
<dbReference type="AlphaFoldDB" id="A0A1G5S1A0"/>
<dbReference type="InterPro" id="IPR041712">
    <property type="entry name" value="DHPS-like_MBL-fold"/>
</dbReference>
<dbReference type="Pfam" id="PF00753">
    <property type="entry name" value="Lactamase_B"/>
    <property type="match status" value="1"/>
</dbReference>
<dbReference type="CDD" id="cd07713">
    <property type="entry name" value="DHPS-like_MBL-fold"/>
    <property type="match status" value="1"/>
</dbReference>
<dbReference type="STRING" id="1120920.SAMN03080599_02085"/>
<dbReference type="SUPFAM" id="SSF56281">
    <property type="entry name" value="Metallo-hydrolase/oxidoreductase"/>
    <property type="match status" value="1"/>
</dbReference>
<evidence type="ECO:0000259" key="1">
    <source>
        <dbReference type="SMART" id="SM00849"/>
    </source>
</evidence>
<dbReference type="OrthoDB" id="9803916at2"/>
<organism evidence="2 3">
    <name type="scientific">Acidaminobacter hydrogenoformans DSM 2784</name>
    <dbReference type="NCBI Taxonomy" id="1120920"/>
    <lineage>
        <taxon>Bacteria</taxon>
        <taxon>Bacillati</taxon>
        <taxon>Bacillota</taxon>
        <taxon>Clostridia</taxon>
        <taxon>Peptostreptococcales</taxon>
        <taxon>Acidaminobacteraceae</taxon>
        <taxon>Acidaminobacter</taxon>
    </lineage>
</organism>
<sequence length="274" mass="30054">MILKCLIENTSISDQFMTEHGLSLYVETGNHKLLFDTGASEKFAANAVRLEVDLSAVDLMVLSHGHYDHGGGLKKFLSLNESADIYLHKEAFKAHYAARSDGGNAYIGIDQSLSASPQLIFCDQFKKINDALTVFSDVKGDLFKPSGNDALFMMEDGALKIDDFNHEQNLVIEEAGKRVLIAGCAHRGIVNIMNHMEAIGLGAPDVVIGGFHLYARSTDKTEPEETVKALGEELLKRKAVYYTCHCTGIKAYQTLKVVMGDRIHYLSAGQVLAL</sequence>
<protein>
    <submittedName>
        <fullName evidence="2">7,8-dihydropterin-6-yl-methyl-4-(Beta-D-ribofuranosyl)aminobenzene 5'-phosphate synthase</fullName>
    </submittedName>
</protein>
<dbReference type="EMBL" id="FMWL01000010">
    <property type="protein sequence ID" value="SCZ80066.1"/>
    <property type="molecule type" value="Genomic_DNA"/>
</dbReference>
<reference evidence="2 3" key="1">
    <citation type="submission" date="2016-10" db="EMBL/GenBank/DDBJ databases">
        <authorList>
            <person name="de Groot N.N."/>
        </authorList>
    </citation>
    <scope>NUCLEOTIDE SEQUENCE [LARGE SCALE GENOMIC DNA]</scope>
    <source>
        <strain evidence="2 3">DSM 2784</strain>
    </source>
</reference>
<dbReference type="GO" id="GO:0016740">
    <property type="term" value="F:transferase activity"/>
    <property type="evidence" value="ECO:0007669"/>
    <property type="project" value="TreeGrafter"/>
</dbReference>
<dbReference type="Proteomes" id="UP000199208">
    <property type="component" value="Unassembled WGS sequence"/>
</dbReference>
<dbReference type="PANTHER" id="PTHR13754:SF13">
    <property type="entry name" value="METALLO-BETA-LACTAMASE SUPERFAMILY PROTEIN (AFU_ORTHOLOGUE AFUA_3G07630)"/>
    <property type="match status" value="1"/>
</dbReference>
<keyword evidence="3" id="KW-1185">Reference proteome</keyword>
<dbReference type="SMART" id="SM00849">
    <property type="entry name" value="Lactamase_B"/>
    <property type="match status" value="1"/>
</dbReference>
<gene>
    <name evidence="2" type="ORF">SAMN03080599_02085</name>
</gene>